<evidence type="ECO:0000259" key="4">
    <source>
        <dbReference type="PROSITE" id="PS50835"/>
    </source>
</evidence>
<feature type="domain" description="Ig-like" evidence="4">
    <location>
        <begin position="68"/>
        <end position="191"/>
    </location>
</feature>
<dbReference type="GO" id="GO:0002250">
    <property type="term" value="P:adaptive immune response"/>
    <property type="evidence" value="ECO:0007669"/>
    <property type="project" value="UniProtKB-KW"/>
</dbReference>
<name>A0A3L8Q4I2_CHLGU</name>
<dbReference type="InterPro" id="IPR036179">
    <property type="entry name" value="Ig-like_dom_sf"/>
</dbReference>
<dbReference type="InterPro" id="IPR013783">
    <property type="entry name" value="Ig-like_fold"/>
</dbReference>
<protein>
    <recommendedName>
        <fullName evidence="4">Ig-like domain-containing protein</fullName>
    </recommendedName>
</protein>
<accession>A0A3L8Q4I2</accession>
<reference evidence="5 6" key="1">
    <citation type="journal article" date="2018" name="Proc. R. Soc. B">
        <title>A non-coding region near Follistatin controls head colour polymorphism in the Gouldian finch.</title>
        <authorList>
            <person name="Toomey M.B."/>
            <person name="Marques C.I."/>
            <person name="Andrade P."/>
            <person name="Araujo P.M."/>
            <person name="Sabatino S."/>
            <person name="Gazda M.A."/>
            <person name="Afonso S."/>
            <person name="Lopes R.J."/>
            <person name="Corbo J.C."/>
            <person name="Carneiro M."/>
        </authorList>
    </citation>
    <scope>NUCLEOTIDE SEQUENCE [LARGE SCALE GENOMIC DNA]</scope>
    <source>
        <strain evidence="5">Red01</strain>
        <tissue evidence="5">Muscle</tissue>
    </source>
</reference>
<dbReference type="GO" id="GO:0019814">
    <property type="term" value="C:immunoglobulin complex"/>
    <property type="evidence" value="ECO:0007669"/>
    <property type="project" value="UniProtKB-KW"/>
</dbReference>
<dbReference type="SUPFAM" id="SSF48726">
    <property type="entry name" value="Immunoglobulin"/>
    <property type="match status" value="1"/>
</dbReference>
<keyword evidence="2" id="KW-1064">Adaptive immunity</keyword>
<dbReference type="AlphaFoldDB" id="A0A3L8Q4I2"/>
<evidence type="ECO:0000256" key="2">
    <source>
        <dbReference type="ARBA" id="ARBA00023130"/>
    </source>
</evidence>
<dbReference type="InterPro" id="IPR013106">
    <property type="entry name" value="Ig_V-set"/>
</dbReference>
<dbReference type="EMBL" id="QUSF01011217">
    <property type="protein sequence ID" value="RLV62098.1"/>
    <property type="molecule type" value="Genomic_DNA"/>
</dbReference>
<keyword evidence="1" id="KW-0391">Immunity</keyword>
<keyword evidence="6" id="KW-1185">Reference proteome</keyword>
<proteinExistence type="predicted"/>
<dbReference type="PROSITE" id="PS50835">
    <property type="entry name" value="IG_LIKE"/>
    <property type="match status" value="1"/>
</dbReference>
<evidence type="ECO:0000313" key="6">
    <source>
        <dbReference type="Proteomes" id="UP000276834"/>
    </source>
</evidence>
<evidence type="ECO:0000313" key="5">
    <source>
        <dbReference type="EMBL" id="RLV62098.1"/>
    </source>
</evidence>
<dbReference type="Pfam" id="PF07686">
    <property type="entry name" value="V-set"/>
    <property type="match status" value="1"/>
</dbReference>
<evidence type="ECO:0000256" key="3">
    <source>
        <dbReference type="ARBA" id="ARBA00043265"/>
    </source>
</evidence>
<dbReference type="SMART" id="SM00406">
    <property type="entry name" value="IGv"/>
    <property type="match status" value="1"/>
</dbReference>
<dbReference type="Gene3D" id="2.60.40.10">
    <property type="entry name" value="Immunoglobulins"/>
    <property type="match status" value="1"/>
</dbReference>
<comment type="caution">
    <text evidence="5">The sequence shown here is derived from an EMBL/GenBank/DDBJ whole genome shotgun (WGS) entry which is preliminary data.</text>
</comment>
<dbReference type="InterPro" id="IPR050199">
    <property type="entry name" value="IgHV"/>
</dbReference>
<gene>
    <name evidence="5" type="ORF">DV515_00019680</name>
</gene>
<dbReference type="InterPro" id="IPR007110">
    <property type="entry name" value="Ig-like_dom"/>
</dbReference>
<dbReference type="GO" id="GO:0005576">
    <property type="term" value="C:extracellular region"/>
    <property type="evidence" value="ECO:0007669"/>
    <property type="project" value="UniProtKB-ARBA"/>
</dbReference>
<dbReference type="Proteomes" id="UP000276834">
    <property type="component" value="Unassembled WGS sequence"/>
</dbReference>
<evidence type="ECO:0000256" key="1">
    <source>
        <dbReference type="ARBA" id="ARBA00022859"/>
    </source>
</evidence>
<organism evidence="5 6">
    <name type="scientific">Chloebia gouldiae</name>
    <name type="common">Gouldian finch</name>
    <name type="synonym">Erythrura gouldiae</name>
    <dbReference type="NCBI Taxonomy" id="44316"/>
    <lineage>
        <taxon>Eukaryota</taxon>
        <taxon>Metazoa</taxon>
        <taxon>Chordata</taxon>
        <taxon>Craniata</taxon>
        <taxon>Vertebrata</taxon>
        <taxon>Euteleostomi</taxon>
        <taxon>Archelosauria</taxon>
        <taxon>Archosauria</taxon>
        <taxon>Dinosauria</taxon>
        <taxon>Saurischia</taxon>
        <taxon>Theropoda</taxon>
        <taxon>Coelurosauria</taxon>
        <taxon>Aves</taxon>
        <taxon>Neognathae</taxon>
        <taxon>Neoaves</taxon>
        <taxon>Telluraves</taxon>
        <taxon>Australaves</taxon>
        <taxon>Passeriformes</taxon>
        <taxon>Passeroidea</taxon>
        <taxon>Passeridae</taxon>
        <taxon>Chloebia</taxon>
    </lineage>
</organism>
<sequence>MVPATSVLFAQRHKIQLRLNTTHLSASQLSASELEGACVALMLRVAVDTAQSFQMLDYNRDILPFALPKRALTCGLSWVKTEASGPTVGKISESVWFTCHISGVAITDSNYAWDWIRQTPDKELQHLVMQYPFTRLQHIASSFQTRVNSSADPSRNQLWLQLLSPVAADTATYFCSMRELEKGTVLEMQAGPGQNWKEEL</sequence>
<keyword evidence="3" id="KW-1280">Immunoglobulin</keyword>
<dbReference type="OrthoDB" id="8694217at2759"/>
<dbReference type="STRING" id="44316.ENSEGOP00005022131"/>
<dbReference type="PANTHER" id="PTHR23266">
    <property type="entry name" value="IMMUNOGLOBULIN HEAVY CHAIN"/>
    <property type="match status" value="1"/>
</dbReference>